<dbReference type="Proteomes" id="UP000824540">
    <property type="component" value="Unassembled WGS sequence"/>
</dbReference>
<feature type="compositionally biased region" description="Polar residues" evidence="1">
    <location>
        <begin position="41"/>
        <end position="54"/>
    </location>
</feature>
<reference evidence="2" key="1">
    <citation type="thesis" date="2021" institute="BYU ScholarsArchive" country="Provo, UT, USA">
        <title>Applications of and Algorithms for Genome Assembly and Genomic Analyses with an Emphasis on Marine Teleosts.</title>
        <authorList>
            <person name="Pickett B.D."/>
        </authorList>
    </citation>
    <scope>NUCLEOTIDE SEQUENCE</scope>
    <source>
        <strain evidence="2">HI-2016</strain>
    </source>
</reference>
<feature type="compositionally biased region" description="Polar residues" evidence="1">
    <location>
        <begin position="85"/>
        <end position="101"/>
    </location>
</feature>
<feature type="region of interest" description="Disordered" evidence="1">
    <location>
        <begin position="41"/>
        <end position="102"/>
    </location>
</feature>
<evidence type="ECO:0000313" key="3">
    <source>
        <dbReference type="Proteomes" id="UP000824540"/>
    </source>
</evidence>
<organism evidence="2 3">
    <name type="scientific">Albula glossodonta</name>
    <name type="common">roundjaw bonefish</name>
    <dbReference type="NCBI Taxonomy" id="121402"/>
    <lineage>
        <taxon>Eukaryota</taxon>
        <taxon>Metazoa</taxon>
        <taxon>Chordata</taxon>
        <taxon>Craniata</taxon>
        <taxon>Vertebrata</taxon>
        <taxon>Euteleostomi</taxon>
        <taxon>Actinopterygii</taxon>
        <taxon>Neopterygii</taxon>
        <taxon>Teleostei</taxon>
        <taxon>Albuliformes</taxon>
        <taxon>Albulidae</taxon>
        <taxon>Albula</taxon>
    </lineage>
</organism>
<name>A0A8T2N884_9TELE</name>
<keyword evidence="3" id="KW-1185">Reference proteome</keyword>
<protein>
    <submittedName>
        <fullName evidence="2">Uncharacterized protein</fullName>
    </submittedName>
</protein>
<gene>
    <name evidence="2" type="ORF">JZ751_002930</name>
</gene>
<proteinExistence type="predicted"/>
<dbReference type="AlphaFoldDB" id="A0A8T2N884"/>
<comment type="caution">
    <text evidence="2">The sequence shown here is derived from an EMBL/GenBank/DDBJ whole genome shotgun (WGS) entry which is preliminary data.</text>
</comment>
<evidence type="ECO:0000256" key="1">
    <source>
        <dbReference type="SAM" id="MobiDB-lite"/>
    </source>
</evidence>
<dbReference type="EMBL" id="JAFBMS010000102">
    <property type="protein sequence ID" value="KAG9336583.1"/>
    <property type="molecule type" value="Genomic_DNA"/>
</dbReference>
<accession>A0A8T2N884</accession>
<evidence type="ECO:0000313" key="2">
    <source>
        <dbReference type="EMBL" id="KAG9336583.1"/>
    </source>
</evidence>
<sequence>MLNRKMQFDSFTLYVNIYFRTLCMNILTFDVHCSLSLPAHSQTTVDTPSTLQETSAERHSAEVESALQSKDGQRVPAGQAGSGRFPQSGSRSPGLSTQSWQEGVREEFTSMCALRQISNAVVKVPNFVTDVK</sequence>